<evidence type="ECO:0000313" key="2">
    <source>
        <dbReference type="Proteomes" id="UP001597526"/>
    </source>
</evidence>
<name>A0ABW5N1F6_9FLAO</name>
<reference evidence="2" key="1">
    <citation type="journal article" date="2019" name="Int. J. Syst. Evol. Microbiol.">
        <title>The Global Catalogue of Microorganisms (GCM) 10K type strain sequencing project: providing services to taxonomists for standard genome sequencing and annotation.</title>
        <authorList>
            <consortium name="The Broad Institute Genomics Platform"/>
            <consortium name="The Broad Institute Genome Sequencing Center for Infectious Disease"/>
            <person name="Wu L."/>
            <person name="Ma J."/>
        </authorList>
    </citation>
    <scope>NUCLEOTIDE SEQUENCE [LARGE SCALE GENOMIC DNA]</scope>
    <source>
        <strain evidence="2">KCTC 52368</strain>
    </source>
</reference>
<protein>
    <submittedName>
        <fullName evidence="1">ExbD/TolR family protein</fullName>
    </submittedName>
</protein>
<comment type="caution">
    <text evidence="1">The sequence shown here is derived from an EMBL/GenBank/DDBJ whole genome shotgun (WGS) entry which is preliminary data.</text>
</comment>
<accession>A0ABW5N1F6</accession>
<dbReference type="EMBL" id="JBHULB010000080">
    <property type="protein sequence ID" value="MFD2588601.1"/>
    <property type="molecule type" value="Genomic_DNA"/>
</dbReference>
<sequence>MKNTNLFVDNTLPNATEIEKLEKVDRVIEIIVGKPNKQYAGMAGTEAKIQLNGKFATVDEVGSYVLSELAKMPEQLQKVAIVSLKVDKKVSMGIVNDIKEELRKVKALKINYTTFEGDAFNNLQQ</sequence>
<evidence type="ECO:0000313" key="1">
    <source>
        <dbReference type="EMBL" id="MFD2588601.1"/>
    </source>
</evidence>
<keyword evidence="2" id="KW-1185">Reference proteome</keyword>
<dbReference type="RefSeq" id="WP_377768095.1">
    <property type="nucleotide sequence ID" value="NZ_JBHULB010000080.1"/>
</dbReference>
<organism evidence="1 2">
    <name type="scientific">Croceitalea marina</name>
    <dbReference type="NCBI Taxonomy" id="1775166"/>
    <lineage>
        <taxon>Bacteria</taxon>
        <taxon>Pseudomonadati</taxon>
        <taxon>Bacteroidota</taxon>
        <taxon>Flavobacteriia</taxon>
        <taxon>Flavobacteriales</taxon>
        <taxon>Flavobacteriaceae</taxon>
        <taxon>Croceitalea</taxon>
    </lineage>
</organism>
<dbReference type="Proteomes" id="UP001597526">
    <property type="component" value="Unassembled WGS sequence"/>
</dbReference>
<proteinExistence type="predicted"/>
<gene>
    <name evidence="1" type="ORF">ACFSQJ_16850</name>
</gene>